<proteinExistence type="predicted"/>
<feature type="compositionally biased region" description="Low complexity" evidence="1">
    <location>
        <begin position="1"/>
        <end position="16"/>
    </location>
</feature>
<organism evidence="3 4">
    <name type="scientific">Plesiocystis pacifica SIR-1</name>
    <dbReference type="NCBI Taxonomy" id="391625"/>
    <lineage>
        <taxon>Bacteria</taxon>
        <taxon>Pseudomonadati</taxon>
        <taxon>Myxococcota</taxon>
        <taxon>Polyangia</taxon>
        <taxon>Nannocystales</taxon>
        <taxon>Nannocystaceae</taxon>
        <taxon>Plesiocystis</taxon>
    </lineage>
</organism>
<dbReference type="InterPro" id="IPR005532">
    <property type="entry name" value="SUMF_dom"/>
</dbReference>
<dbReference type="InterPro" id="IPR016187">
    <property type="entry name" value="CTDL_fold"/>
</dbReference>
<evidence type="ECO:0000313" key="3">
    <source>
        <dbReference type="EMBL" id="EDM78757.1"/>
    </source>
</evidence>
<dbReference type="RefSeq" id="WP_006972132.1">
    <property type="nucleotide sequence ID" value="NZ_ABCS01000027.1"/>
</dbReference>
<dbReference type="STRING" id="391625.PPSIR1_12268"/>
<dbReference type="InterPro" id="IPR051043">
    <property type="entry name" value="Sulfatase_Mod_Factor_Kinase"/>
</dbReference>
<evidence type="ECO:0000313" key="4">
    <source>
        <dbReference type="Proteomes" id="UP000005801"/>
    </source>
</evidence>
<dbReference type="PANTHER" id="PTHR23150">
    <property type="entry name" value="SULFATASE MODIFYING FACTOR 1, 2"/>
    <property type="match status" value="1"/>
</dbReference>
<dbReference type="Pfam" id="PF03781">
    <property type="entry name" value="FGE-sulfatase"/>
    <property type="match status" value="1"/>
</dbReference>
<dbReference type="Proteomes" id="UP000005801">
    <property type="component" value="Unassembled WGS sequence"/>
</dbReference>
<gene>
    <name evidence="3" type="ORF">PPSIR1_12268</name>
</gene>
<dbReference type="PANTHER" id="PTHR23150:SF19">
    <property type="entry name" value="FORMYLGLYCINE-GENERATING ENZYME"/>
    <property type="match status" value="1"/>
</dbReference>
<dbReference type="GO" id="GO:0120147">
    <property type="term" value="F:formylglycine-generating oxidase activity"/>
    <property type="evidence" value="ECO:0007669"/>
    <property type="project" value="TreeGrafter"/>
</dbReference>
<dbReference type="Gene3D" id="3.90.1580.10">
    <property type="entry name" value="paralog of FGE (formylglycine-generating enzyme)"/>
    <property type="match status" value="1"/>
</dbReference>
<feature type="region of interest" description="Disordered" evidence="1">
    <location>
        <begin position="1"/>
        <end position="99"/>
    </location>
</feature>
<evidence type="ECO:0000256" key="1">
    <source>
        <dbReference type="SAM" id="MobiDB-lite"/>
    </source>
</evidence>
<accession>A6G5Y3</accession>
<feature type="compositionally biased region" description="Basic and acidic residues" evidence="1">
    <location>
        <begin position="22"/>
        <end position="40"/>
    </location>
</feature>
<name>A6G5Y3_9BACT</name>
<dbReference type="OrthoDB" id="9768004at2"/>
<keyword evidence="4" id="KW-1185">Reference proteome</keyword>
<dbReference type="AlphaFoldDB" id="A6G5Y3"/>
<dbReference type="EMBL" id="ABCS01000027">
    <property type="protein sequence ID" value="EDM78757.1"/>
    <property type="molecule type" value="Genomic_DNA"/>
</dbReference>
<sequence length="322" mass="34833">MLAGPACLGAPAPLEPDLVAVDGDRDHAETTPAEAERDRAPTANAAKSASPEPQAASPEPDDASPAPPTTVTPPEGMTFIPPGRARVGPGTVDRKARSYERPTTEIEHPGFFIDTHEVTAEAYAACVEAGACQASTQRNRWCTANNERRQDHPINCLRFTDAQAYCAWAGKRLPTELEWEIAARGRDGRRFPWGDGKPEYPDEPLDCVGNNTSPVGCHVWDRSPFGILDAADNEMEWVAAWPDATLREGMDPADATEAGVRGGSWGVSSTWWVDLGTRMTLLRDANRGFRWFRESGGAPTKRHAMYGPPGMRCAMPLAPEGA</sequence>
<comment type="caution">
    <text evidence="3">The sequence shown here is derived from an EMBL/GenBank/DDBJ whole genome shotgun (WGS) entry which is preliminary data.</text>
</comment>
<dbReference type="eggNOG" id="COG1262">
    <property type="taxonomic scope" value="Bacteria"/>
</dbReference>
<reference evidence="3 4" key="1">
    <citation type="submission" date="2007-06" db="EMBL/GenBank/DDBJ databases">
        <authorList>
            <person name="Shimkets L."/>
            <person name="Ferriera S."/>
            <person name="Johnson J."/>
            <person name="Kravitz S."/>
            <person name="Beeson K."/>
            <person name="Sutton G."/>
            <person name="Rogers Y.-H."/>
            <person name="Friedman R."/>
            <person name="Frazier M."/>
            <person name="Venter J.C."/>
        </authorList>
    </citation>
    <scope>NUCLEOTIDE SEQUENCE [LARGE SCALE GENOMIC DNA]</scope>
    <source>
        <strain evidence="3 4">SIR-1</strain>
    </source>
</reference>
<feature type="domain" description="Sulfatase-modifying factor enzyme-like" evidence="2">
    <location>
        <begin position="75"/>
        <end position="273"/>
    </location>
</feature>
<feature type="compositionally biased region" description="Low complexity" evidence="1">
    <location>
        <begin position="45"/>
        <end position="58"/>
    </location>
</feature>
<protein>
    <recommendedName>
        <fullName evidence="2">Sulfatase-modifying factor enzyme-like domain-containing protein</fullName>
    </recommendedName>
</protein>
<dbReference type="SUPFAM" id="SSF56436">
    <property type="entry name" value="C-type lectin-like"/>
    <property type="match status" value="1"/>
</dbReference>
<dbReference type="InterPro" id="IPR042095">
    <property type="entry name" value="SUMF_sf"/>
</dbReference>
<evidence type="ECO:0000259" key="2">
    <source>
        <dbReference type="Pfam" id="PF03781"/>
    </source>
</evidence>